<organism evidence="5 6">
    <name type="scientific">Wickerhamomyces pijperi</name>
    <name type="common">Yeast</name>
    <name type="synonym">Pichia pijperi</name>
    <dbReference type="NCBI Taxonomy" id="599730"/>
    <lineage>
        <taxon>Eukaryota</taxon>
        <taxon>Fungi</taxon>
        <taxon>Dikarya</taxon>
        <taxon>Ascomycota</taxon>
        <taxon>Saccharomycotina</taxon>
        <taxon>Saccharomycetes</taxon>
        <taxon>Phaffomycetales</taxon>
        <taxon>Wickerhamomycetaceae</taxon>
        <taxon>Wickerhamomyces</taxon>
    </lineage>
</organism>
<dbReference type="GO" id="GO:0015031">
    <property type="term" value="P:protein transport"/>
    <property type="evidence" value="ECO:0007669"/>
    <property type="project" value="UniProtKB-KW"/>
</dbReference>
<dbReference type="Proteomes" id="UP000774326">
    <property type="component" value="Unassembled WGS sequence"/>
</dbReference>
<dbReference type="OrthoDB" id="190375at2759"/>
<feature type="domain" description="V-SNARE coiled-coil homology" evidence="4">
    <location>
        <begin position="145"/>
        <end position="205"/>
    </location>
</feature>
<dbReference type="AlphaFoldDB" id="A0A9P8TN03"/>
<reference evidence="5" key="1">
    <citation type="journal article" date="2021" name="Open Biol.">
        <title>Shared evolutionary footprints suggest mitochondrial oxidative damage underlies multiple complex I losses in fungi.</title>
        <authorList>
            <person name="Schikora-Tamarit M.A."/>
            <person name="Marcet-Houben M."/>
            <person name="Nosek J."/>
            <person name="Gabaldon T."/>
        </authorList>
    </citation>
    <scope>NUCLEOTIDE SEQUENCE</scope>
    <source>
        <strain evidence="5">CBS2887</strain>
    </source>
</reference>
<dbReference type="Gene3D" id="1.20.5.110">
    <property type="match status" value="1"/>
</dbReference>
<keyword evidence="3" id="KW-1133">Transmembrane helix</keyword>
<dbReference type="PANTHER" id="PTHR21136:SF168">
    <property type="entry name" value="VESICLE-ASSOCIATED MEMBRANE PROTEIN 9"/>
    <property type="match status" value="1"/>
</dbReference>
<dbReference type="CDD" id="cd15843">
    <property type="entry name" value="R-SNARE"/>
    <property type="match status" value="1"/>
</dbReference>
<proteinExistence type="predicted"/>
<dbReference type="SUPFAM" id="SSF58038">
    <property type="entry name" value="SNARE fusion complex"/>
    <property type="match status" value="1"/>
</dbReference>
<dbReference type="InterPro" id="IPR042855">
    <property type="entry name" value="V_SNARE_CC"/>
</dbReference>
<keyword evidence="6" id="KW-1185">Reference proteome</keyword>
<dbReference type="InterPro" id="IPR051097">
    <property type="entry name" value="Synaptobrevin-like_transport"/>
</dbReference>
<evidence type="ECO:0000313" key="5">
    <source>
        <dbReference type="EMBL" id="KAH3684679.1"/>
    </source>
</evidence>
<comment type="caution">
    <text evidence="5">The sequence shown here is derived from an EMBL/GenBank/DDBJ whole genome shotgun (WGS) entry which is preliminary data.</text>
</comment>
<protein>
    <recommendedName>
        <fullName evidence="4">V-SNARE coiled-coil homology domain-containing protein</fullName>
    </recommendedName>
</protein>
<feature type="transmembrane region" description="Helical" evidence="3">
    <location>
        <begin position="209"/>
        <end position="229"/>
    </location>
</feature>
<name>A0A9P8TN03_WICPI</name>
<keyword evidence="1" id="KW-0653">Protein transport</keyword>
<dbReference type="Pfam" id="PF00957">
    <property type="entry name" value="Synaptobrevin"/>
    <property type="match status" value="1"/>
</dbReference>
<gene>
    <name evidence="5" type="ORF">WICPIJ_004344</name>
</gene>
<keyword evidence="1" id="KW-0813">Transport</keyword>
<keyword evidence="3" id="KW-0812">Transmembrane</keyword>
<evidence type="ECO:0000259" key="4">
    <source>
        <dbReference type="PROSITE" id="PS50892"/>
    </source>
</evidence>
<accession>A0A9P8TN03</accession>
<dbReference type="InterPro" id="IPR001388">
    <property type="entry name" value="Synaptobrevin-like"/>
</dbReference>
<evidence type="ECO:0000256" key="2">
    <source>
        <dbReference type="PROSITE-ProRule" id="PRU00290"/>
    </source>
</evidence>
<reference evidence="5" key="2">
    <citation type="submission" date="2021-01" db="EMBL/GenBank/DDBJ databases">
        <authorList>
            <person name="Schikora-Tamarit M.A."/>
        </authorList>
    </citation>
    <scope>NUCLEOTIDE SEQUENCE</scope>
    <source>
        <strain evidence="5">CBS2887</strain>
    </source>
</reference>
<evidence type="ECO:0000313" key="6">
    <source>
        <dbReference type="Proteomes" id="UP000774326"/>
    </source>
</evidence>
<dbReference type="PRINTS" id="PR00219">
    <property type="entry name" value="SYNAPTOBREVN"/>
</dbReference>
<dbReference type="PANTHER" id="PTHR21136">
    <property type="entry name" value="SNARE PROTEINS"/>
    <property type="match status" value="1"/>
</dbReference>
<dbReference type="EMBL" id="JAEUBG010002360">
    <property type="protein sequence ID" value="KAH3684679.1"/>
    <property type="molecule type" value="Genomic_DNA"/>
</dbReference>
<sequence>MSHTESSDSIANSLIITTFSVNATTLYTLENTAIINKFHLQDLHDIISNQTGIINNITSSNIGTIPIFLNDQNLTLYYLKQYLDSDLVTIITVFDTNKVSLILPITVLDELFKGYKAHMAEGTDKVEFKIKFNHIIKTNEINYQNSKDLDDELDQIKSLLNNNIEQVLERNERINLLVNKTTQLNNMSTRFNVNSKKIKRSMWWDNIKFWALFIFIATVVVIAVSLQLFGH</sequence>
<dbReference type="PROSITE" id="PS50892">
    <property type="entry name" value="V_SNARE"/>
    <property type="match status" value="1"/>
</dbReference>
<evidence type="ECO:0000256" key="1">
    <source>
        <dbReference type="ARBA" id="ARBA00022927"/>
    </source>
</evidence>
<keyword evidence="2" id="KW-0175">Coiled coil</keyword>
<dbReference type="GO" id="GO:0016020">
    <property type="term" value="C:membrane"/>
    <property type="evidence" value="ECO:0007669"/>
    <property type="project" value="InterPro"/>
</dbReference>
<keyword evidence="3" id="KW-0472">Membrane</keyword>
<dbReference type="GO" id="GO:0016192">
    <property type="term" value="P:vesicle-mediated transport"/>
    <property type="evidence" value="ECO:0007669"/>
    <property type="project" value="InterPro"/>
</dbReference>
<evidence type="ECO:0000256" key="3">
    <source>
        <dbReference type="SAM" id="Phobius"/>
    </source>
</evidence>